<evidence type="ECO:0000313" key="2">
    <source>
        <dbReference type="Proteomes" id="UP001367676"/>
    </source>
</evidence>
<reference evidence="1 2" key="1">
    <citation type="submission" date="2024-03" db="EMBL/GenBank/DDBJ databases">
        <title>Adaptation during the transition from Ophiocordyceps entomopathogen to insect associate is accompanied by gene loss and intensified selection.</title>
        <authorList>
            <person name="Ward C.M."/>
            <person name="Onetto C.A."/>
            <person name="Borneman A.R."/>
        </authorList>
    </citation>
    <scope>NUCLEOTIDE SEQUENCE [LARGE SCALE GENOMIC DNA]</scope>
    <source>
        <strain evidence="1">AWRI1</strain>
        <tissue evidence="1">Single Adult Female</tissue>
    </source>
</reference>
<organism evidence="1 2">
    <name type="scientific">Parthenolecanium corni</name>
    <dbReference type="NCBI Taxonomy" id="536013"/>
    <lineage>
        <taxon>Eukaryota</taxon>
        <taxon>Metazoa</taxon>
        <taxon>Ecdysozoa</taxon>
        <taxon>Arthropoda</taxon>
        <taxon>Hexapoda</taxon>
        <taxon>Insecta</taxon>
        <taxon>Pterygota</taxon>
        <taxon>Neoptera</taxon>
        <taxon>Paraneoptera</taxon>
        <taxon>Hemiptera</taxon>
        <taxon>Sternorrhyncha</taxon>
        <taxon>Coccoidea</taxon>
        <taxon>Coccidae</taxon>
        <taxon>Parthenolecanium</taxon>
    </lineage>
</organism>
<dbReference type="Proteomes" id="UP001367676">
    <property type="component" value="Unassembled WGS sequence"/>
</dbReference>
<name>A0AAN9YBY2_9HEMI</name>
<gene>
    <name evidence="1" type="ORF">V9T40_007338</name>
</gene>
<evidence type="ECO:0000313" key="1">
    <source>
        <dbReference type="EMBL" id="KAK7605480.1"/>
    </source>
</evidence>
<sequence>MTQAYGCRNRIRNSSCVLATYACAHSPIAPPRPSHAGVIVTLTPPLLVIAAACALSTELPYSIAFQCIPSVESRMISDRNR</sequence>
<keyword evidence="2" id="KW-1185">Reference proteome</keyword>
<protein>
    <submittedName>
        <fullName evidence="1">Uncharacterized protein</fullName>
    </submittedName>
</protein>
<proteinExistence type="predicted"/>
<comment type="caution">
    <text evidence="1">The sequence shown here is derived from an EMBL/GenBank/DDBJ whole genome shotgun (WGS) entry which is preliminary data.</text>
</comment>
<accession>A0AAN9YBY2</accession>
<dbReference type="AlphaFoldDB" id="A0AAN9YBY2"/>
<dbReference type="EMBL" id="JBBCAQ010000002">
    <property type="protein sequence ID" value="KAK7605480.1"/>
    <property type="molecule type" value="Genomic_DNA"/>
</dbReference>